<dbReference type="PANTHER" id="PTHR24349">
    <property type="entry name" value="SERINE/THREONINE-PROTEIN KINASE"/>
    <property type="match status" value="1"/>
</dbReference>
<feature type="domain" description="Protein kinase" evidence="8">
    <location>
        <begin position="176"/>
        <end position="511"/>
    </location>
</feature>
<dbReference type="InterPro" id="IPR050205">
    <property type="entry name" value="CDPK_Ser/Thr_kinases"/>
</dbReference>
<evidence type="ECO:0000256" key="3">
    <source>
        <dbReference type="ARBA" id="ARBA00022741"/>
    </source>
</evidence>
<dbReference type="PROSITE" id="PS50011">
    <property type="entry name" value="PROTEIN_KINASE_DOM"/>
    <property type="match status" value="1"/>
</dbReference>
<keyword evidence="3 6" id="KW-0547">Nucleotide-binding</keyword>
<dbReference type="Gene3D" id="3.30.200.20">
    <property type="entry name" value="Phosphorylase Kinase, domain 1"/>
    <property type="match status" value="1"/>
</dbReference>
<dbReference type="SUPFAM" id="SSF56112">
    <property type="entry name" value="Protein kinase-like (PK-like)"/>
    <property type="match status" value="1"/>
</dbReference>
<evidence type="ECO:0000256" key="1">
    <source>
        <dbReference type="ARBA" id="ARBA00022527"/>
    </source>
</evidence>
<feature type="compositionally biased region" description="Low complexity" evidence="7">
    <location>
        <begin position="50"/>
        <end position="106"/>
    </location>
</feature>
<proteinExistence type="predicted"/>
<keyword evidence="2" id="KW-0808">Transferase</keyword>
<dbReference type="STRING" id="307507.A0A2V0P1K8"/>
<evidence type="ECO:0000256" key="2">
    <source>
        <dbReference type="ARBA" id="ARBA00022679"/>
    </source>
</evidence>
<evidence type="ECO:0000256" key="5">
    <source>
        <dbReference type="ARBA" id="ARBA00022840"/>
    </source>
</evidence>
<dbReference type="PROSITE" id="PS00108">
    <property type="entry name" value="PROTEIN_KINASE_ST"/>
    <property type="match status" value="1"/>
</dbReference>
<name>A0A2V0P1K8_9CHLO</name>
<dbReference type="InterPro" id="IPR011009">
    <property type="entry name" value="Kinase-like_dom_sf"/>
</dbReference>
<feature type="compositionally biased region" description="Basic residues" evidence="7">
    <location>
        <begin position="11"/>
        <end position="24"/>
    </location>
</feature>
<sequence>MRAAQALQRARAARPLRAAQRRPRLGAAAPPPQTLLALPPSARGRGECVAPARAAQRHQPQQQLSQAQAAQQHQHAAPAAAAPLSWDADRQQQQPQQQQQQQQQPQRDVRAHALALGPPPALSSLLSSLLPPAAPAAPAAPRSAAASESAGSDGAASGCECDCGDLGWSRQFADRFALGPEVGRGSFGVVHEAVHKETGRRYAVKVLTKCPGGSGGCSTCGGSDNNSGDGAGGGGGSPRGSGGGASPASGTPLTTTAGSTLSGGGSGSASAAGQKLAAIQREVDLWAAVQGSRYVTPLLGLYEDDARAYLVQELVGRGRTLKALLEARGGRLEEAEAAAVMRGVLDVLCEAHRRDIAYGDVKPANFLVVEDGEGDGDSGGSGGEGPLEVRAVDFGCSRQVPLTRPCGSPLYMAPEMAHRRFGTAVDVWGAGVLLHQLLTGRLPFWTDKTLAQVAALPPYAIIAAVRTHDVSFPRATWAGISPEARQLVAAMLERNPAARISAPAALAHPWFAKALGAAPRPSGEEREEAESISNVVEFGHRVAALHL</sequence>
<evidence type="ECO:0000259" key="8">
    <source>
        <dbReference type="PROSITE" id="PS50011"/>
    </source>
</evidence>
<gene>
    <name evidence="9" type="ORF">Rsub_04024</name>
</gene>
<feature type="region of interest" description="Disordered" evidence="7">
    <location>
        <begin position="229"/>
        <end position="266"/>
    </location>
</feature>
<keyword evidence="5 6" id="KW-0067">ATP-binding</keyword>
<dbReference type="GO" id="GO:0005524">
    <property type="term" value="F:ATP binding"/>
    <property type="evidence" value="ECO:0007669"/>
    <property type="project" value="UniProtKB-UniRule"/>
</dbReference>
<reference evidence="9 10" key="1">
    <citation type="journal article" date="2018" name="Sci. Rep.">
        <title>Raphidocelis subcapitata (=Pseudokirchneriella subcapitata) provides an insight into genome evolution and environmental adaptations in the Sphaeropleales.</title>
        <authorList>
            <person name="Suzuki S."/>
            <person name="Yamaguchi H."/>
            <person name="Nakajima N."/>
            <person name="Kawachi M."/>
        </authorList>
    </citation>
    <scope>NUCLEOTIDE SEQUENCE [LARGE SCALE GENOMIC DNA]</scope>
    <source>
        <strain evidence="9 10">NIES-35</strain>
    </source>
</reference>
<comment type="caution">
    <text evidence="9">The sequence shown here is derived from an EMBL/GenBank/DDBJ whole genome shotgun (WGS) entry which is preliminary data.</text>
</comment>
<dbReference type="PROSITE" id="PS00107">
    <property type="entry name" value="PROTEIN_KINASE_ATP"/>
    <property type="match status" value="1"/>
</dbReference>
<dbReference type="SMART" id="SM00220">
    <property type="entry name" value="S_TKc"/>
    <property type="match status" value="1"/>
</dbReference>
<dbReference type="AlphaFoldDB" id="A0A2V0P1K8"/>
<keyword evidence="4 9" id="KW-0418">Kinase</keyword>
<dbReference type="Gene3D" id="1.10.510.10">
    <property type="entry name" value="Transferase(Phosphotransferase) domain 1"/>
    <property type="match status" value="1"/>
</dbReference>
<feature type="compositionally biased region" description="Gly residues" evidence="7">
    <location>
        <begin position="229"/>
        <end position="245"/>
    </location>
</feature>
<keyword evidence="1" id="KW-0723">Serine/threonine-protein kinase</keyword>
<dbReference type="InterPro" id="IPR008271">
    <property type="entry name" value="Ser/Thr_kinase_AS"/>
</dbReference>
<dbReference type="InParanoid" id="A0A2V0P1K8"/>
<dbReference type="OrthoDB" id="68483at2759"/>
<organism evidence="9 10">
    <name type="scientific">Raphidocelis subcapitata</name>
    <dbReference type="NCBI Taxonomy" id="307507"/>
    <lineage>
        <taxon>Eukaryota</taxon>
        <taxon>Viridiplantae</taxon>
        <taxon>Chlorophyta</taxon>
        <taxon>core chlorophytes</taxon>
        <taxon>Chlorophyceae</taxon>
        <taxon>CS clade</taxon>
        <taxon>Sphaeropleales</taxon>
        <taxon>Selenastraceae</taxon>
        <taxon>Raphidocelis</taxon>
    </lineage>
</organism>
<keyword evidence="10" id="KW-1185">Reference proteome</keyword>
<feature type="binding site" evidence="6">
    <location>
        <position position="205"/>
    </location>
    <ligand>
        <name>ATP</name>
        <dbReference type="ChEBI" id="CHEBI:30616"/>
    </ligand>
</feature>
<evidence type="ECO:0000256" key="6">
    <source>
        <dbReference type="PROSITE-ProRule" id="PRU10141"/>
    </source>
</evidence>
<dbReference type="Pfam" id="PF00069">
    <property type="entry name" value="Pkinase"/>
    <property type="match status" value="1"/>
</dbReference>
<evidence type="ECO:0000313" key="9">
    <source>
        <dbReference type="EMBL" id="GBF91720.1"/>
    </source>
</evidence>
<dbReference type="Proteomes" id="UP000247498">
    <property type="component" value="Unassembled WGS sequence"/>
</dbReference>
<evidence type="ECO:0000313" key="10">
    <source>
        <dbReference type="Proteomes" id="UP000247498"/>
    </source>
</evidence>
<dbReference type="InterPro" id="IPR000719">
    <property type="entry name" value="Prot_kinase_dom"/>
</dbReference>
<accession>A0A2V0P1K8</accession>
<dbReference type="GO" id="GO:0004674">
    <property type="term" value="F:protein serine/threonine kinase activity"/>
    <property type="evidence" value="ECO:0007669"/>
    <property type="project" value="UniProtKB-KW"/>
</dbReference>
<feature type="region of interest" description="Disordered" evidence="7">
    <location>
        <begin position="1"/>
        <end position="109"/>
    </location>
</feature>
<evidence type="ECO:0000256" key="7">
    <source>
        <dbReference type="SAM" id="MobiDB-lite"/>
    </source>
</evidence>
<dbReference type="InterPro" id="IPR017441">
    <property type="entry name" value="Protein_kinase_ATP_BS"/>
</dbReference>
<protein>
    <submittedName>
        <fullName evidence="9">CDPK-related kinase-like</fullName>
    </submittedName>
</protein>
<dbReference type="EMBL" id="BDRX01000026">
    <property type="protein sequence ID" value="GBF91720.1"/>
    <property type="molecule type" value="Genomic_DNA"/>
</dbReference>
<feature type="compositionally biased region" description="Low complexity" evidence="7">
    <location>
        <begin position="246"/>
        <end position="260"/>
    </location>
</feature>
<evidence type="ECO:0000256" key="4">
    <source>
        <dbReference type="ARBA" id="ARBA00022777"/>
    </source>
</evidence>
<feature type="compositionally biased region" description="Low complexity" evidence="7">
    <location>
        <begin position="1"/>
        <end position="10"/>
    </location>
</feature>